<evidence type="ECO:0000256" key="1">
    <source>
        <dbReference type="SAM" id="MobiDB-lite"/>
    </source>
</evidence>
<protein>
    <recommendedName>
        <fullName evidence="5">Lipoprotein</fullName>
    </recommendedName>
</protein>
<name>A0ABS5F0N3_9PROT</name>
<evidence type="ECO:0000256" key="2">
    <source>
        <dbReference type="SAM" id="SignalP"/>
    </source>
</evidence>
<evidence type="ECO:0008006" key="5">
    <source>
        <dbReference type="Google" id="ProtNLM"/>
    </source>
</evidence>
<dbReference type="RefSeq" id="WP_211853728.1">
    <property type="nucleotide sequence ID" value="NZ_JAAGBB010000020.1"/>
</dbReference>
<reference evidence="4" key="1">
    <citation type="journal article" date="2021" name="Syst. Appl. Microbiol.">
        <title>Roseomonas hellenica sp. nov., isolated from roots of wild-growing Alkanna tinctoria.</title>
        <authorList>
            <person name="Rat A."/>
            <person name="Naranjo H.D."/>
            <person name="Lebbe L."/>
            <person name="Cnockaert M."/>
            <person name="Krigas N."/>
            <person name="Grigoriadou K."/>
            <person name="Maloupa E."/>
            <person name="Willems A."/>
        </authorList>
    </citation>
    <scope>NUCLEOTIDE SEQUENCE [LARGE SCALE GENOMIC DNA]</scope>
    <source>
        <strain evidence="4">LMG 31523</strain>
    </source>
</reference>
<feature type="chain" id="PRO_5047251695" description="Lipoprotein" evidence="2">
    <location>
        <begin position="24"/>
        <end position="106"/>
    </location>
</feature>
<keyword evidence="4" id="KW-1185">Reference proteome</keyword>
<dbReference type="EMBL" id="JAAGBB010000020">
    <property type="protein sequence ID" value="MBR0666053.1"/>
    <property type="molecule type" value="Genomic_DNA"/>
</dbReference>
<dbReference type="PROSITE" id="PS51257">
    <property type="entry name" value="PROKAR_LIPOPROTEIN"/>
    <property type="match status" value="1"/>
</dbReference>
<evidence type="ECO:0000313" key="4">
    <source>
        <dbReference type="Proteomes" id="UP001196870"/>
    </source>
</evidence>
<keyword evidence="2" id="KW-0732">Signal</keyword>
<sequence length="106" mass="10427">MTIGHLRLTAALLLCGATAVGCAQPSGPPTTAMPAAGGQASPAAQYGGLTGTLPQAQGGTMPNSGTLQQPYPNLPPGVYPAPGRDAAPQLDTGTTRPVVPGQTVPR</sequence>
<dbReference type="Proteomes" id="UP001196870">
    <property type="component" value="Unassembled WGS sequence"/>
</dbReference>
<gene>
    <name evidence="3" type="ORF">GXW71_16960</name>
</gene>
<feature type="region of interest" description="Disordered" evidence="1">
    <location>
        <begin position="23"/>
        <end position="106"/>
    </location>
</feature>
<feature type="signal peptide" evidence="2">
    <location>
        <begin position="1"/>
        <end position="23"/>
    </location>
</feature>
<organism evidence="3 4">
    <name type="scientific">Plastoroseomonas hellenica</name>
    <dbReference type="NCBI Taxonomy" id="2687306"/>
    <lineage>
        <taxon>Bacteria</taxon>
        <taxon>Pseudomonadati</taxon>
        <taxon>Pseudomonadota</taxon>
        <taxon>Alphaproteobacteria</taxon>
        <taxon>Acetobacterales</taxon>
        <taxon>Acetobacteraceae</taxon>
        <taxon>Plastoroseomonas</taxon>
    </lineage>
</organism>
<proteinExistence type="predicted"/>
<evidence type="ECO:0000313" key="3">
    <source>
        <dbReference type="EMBL" id="MBR0666053.1"/>
    </source>
</evidence>
<feature type="compositionally biased region" description="Polar residues" evidence="1">
    <location>
        <begin position="52"/>
        <end position="71"/>
    </location>
</feature>
<comment type="caution">
    <text evidence="3">The sequence shown here is derived from an EMBL/GenBank/DDBJ whole genome shotgun (WGS) entry which is preliminary data.</text>
</comment>
<accession>A0ABS5F0N3</accession>
<feature type="compositionally biased region" description="Low complexity" evidence="1">
    <location>
        <begin position="32"/>
        <end position="47"/>
    </location>
</feature>